<sequence length="26" mass="2990">MCSCSCVSPFCEQYYFPPKLLLTSEN</sequence>
<organism evidence="1">
    <name type="scientific">Anguilla anguilla</name>
    <name type="common">European freshwater eel</name>
    <name type="synonym">Muraena anguilla</name>
    <dbReference type="NCBI Taxonomy" id="7936"/>
    <lineage>
        <taxon>Eukaryota</taxon>
        <taxon>Metazoa</taxon>
        <taxon>Chordata</taxon>
        <taxon>Craniata</taxon>
        <taxon>Vertebrata</taxon>
        <taxon>Euteleostomi</taxon>
        <taxon>Actinopterygii</taxon>
        <taxon>Neopterygii</taxon>
        <taxon>Teleostei</taxon>
        <taxon>Anguilliformes</taxon>
        <taxon>Anguillidae</taxon>
        <taxon>Anguilla</taxon>
    </lineage>
</organism>
<accession>A0A0E9P5Y2</accession>
<dbReference type="AlphaFoldDB" id="A0A0E9P5Y2"/>
<reference evidence="1" key="2">
    <citation type="journal article" date="2015" name="Fish Shellfish Immunol.">
        <title>Early steps in the European eel (Anguilla anguilla)-Vibrio vulnificus interaction in the gills: Role of the RtxA13 toxin.</title>
        <authorList>
            <person name="Callol A."/>
            <person name="Pajuelo D."/>
            <person name="Ebbesson L."/>
            <person name="Teles M."/>
            <person name="MacKenzie S."/>
            <person name="Amaro C."/>
        </authorList>
    </citation>
    <scope>NUCLEOTIDE SEQUENCE</scope>
</reference>
<dbReference type="EMBL" id="GBXM01109092">
    <property type="protein sequence ID" value="JAG99484.1"/>
    <property type="molecule type" value="Transcribed_RNA"/>
</dbReference>
<proteinExistence type="predicted"/>
<name>A0A0E9P5Y2_ANGAN</name>
<protein>
    <submittedName>
        <fullName evidence="1">Uncharacterized protein</fullName>
    </submittedName>
</protein>
<evidence type="ECO:0000313" key="1">
    <source>
        <dbReference type="EMBL" id="JAG99484.1"/>
    </source>
</evidence>
<reference evidence="1" key="1">
    <citation type="submission" date="2014-11" db="EMBL/GenBank/DDBJ databases">
        <authorList>
            <person name="Amaro Gonzalez C."/>
        </authorList>
    </citation>
    <scope>NUCLEOTIDE SEQUENCE</scope>
</reference>